<comment type="subcellular location">
    <subcellularLocation>
        <location evidence="1">Cell outer membrane</location>
    </subcellularLocation>
</comment>
<feature type="domain" description="SusD-like N-terminal" evidence="7">
    <location>
        <begin position="29"/>
        <end position="227"/>
    </location>
</feature>
<dbReference type="EMBL" id="BMHZ01000002">
    <property type="protein sequence ID" value="GGH03045.1"/>
    <property type="molecule type" value="Genomic_DNA"/>
</dbReference>
<dbReference type="Proteomes" id="UP000642938">
    <property type="component" value="Unassembled WGS sequence"/>
</dbReference>
<evidence type="ECO:0000313" key="11">
    <source>
        <dbReference type="Proteomes" id="UP000642938"/>
    </source>
</evidence>
<gene>
    <name evidence="8" type="ORF">GCM10007422_17850</name>
    <name evidence="9" type="ORF">GGQ60_000630</name>
</gene>
<reference evidence="8" key="4">
    <citation type="submission" date="2024-05" db="EMBL/GenBank/DDBJ databases">
        <authorList>
            <person name="Sun Q."/>
            <person name="Zhou Y."/>
        </authorList>
    </citation>
    <scope>NUCLEOTIDE SEQUENCE</scope>
    <source>
        <strain evidence="8">CGMCC 1.15287</strain>
    </source>
</reference>
<dbReference type="Pfam" id="PF14322">
    <property type="entry name" value="SusD-like_3"/>
    <property type="match status" value="1"/>
</dbReference>
<evidence type="ECO:0000259" key="7">
    <source>
        <dbReference type="Pfam" id="PF14322"/>
    </source>
</evidence>
<evidence type="ECO:0000256" key="2">
    <source>
        <dbReference type="ARBA" id="ARBA00006275"/>
    </source>
</evidence>
<dbReference type="InterPro" id="IPR011990">
    <property type="entry name" value="TPR-like_helical_dom_sf"/>
</dbReference>
<keyword evidence="11" id="KW-1185">Reference proteome</keyword>
<name>A0A7W6K9L9_9SPHI</name>
<reference evidence="8" key="1">
    <citation type="journal article" date="2014" name="Int. J. Syst. Evol. Microbiol.">
        <title>Complete genome of a new Firmicutes species belonging to the dominant human colonic microbiota ('Ruminococcus bicirculans') reveals two chromosomes and a selective capacity to utilize plant glucans.</title>
        <authorList>
            <consortium name="NISC Comparative Sequencing Program"/>
            <person name="Wegmann U."/>
            <person name="Louis P."/>
            <person name="Goesmann A."/>
            <person name="Henrissat B."/>
            <person name="Duncan S.H."/>
            <person name="Flint H.J."/>
        </authorList>
    </citation>
    <scope>NUCLEOTIDE SEQUENCE</scope>
    <source>
        <strain evidence="8">CGMCC 1.15287</strain>
    </source>
</reference>
<evidence type="ECO:0000313" key="8">
    <source>
        <dbReference type="EMBL" id="GGH03045.1"/>
    </source>
</evidence>
<dbReference type="Proteomes" id="UP000532273">
    <property type="component" value="Unassembled WGS sequence"/>
</dbReference>
<keyword evidence="3" id="KW-0732">Signal</keyword>
<dbReference type="InterPro" id="IPR033985">
    <property type="entry name" value="SusD-like_N"/>
</dbReference>
<evidence type="ECO:0000256" key="5">
    <source>
        <dbReference type="ARBA" id="ARBA00023237"/>
    </source>
</evidence>
<dbReference type="AlphaFoldDB" id="A0A7W6K9L9"/>
<evidence type="ECO:0000259" key="6">
    <source>
        <dbReference type="Pfam" id="PF07980"/>
    </source>
</evidence>
<feature type="domain" description="RagB/SusD" evidence="6">
    <location>
        <begin position="335"/>
        <end position="409"/>
    </location>
</feature>
<dbReference type="Pfam" id="PF07980">
    <property type="entry name" value="SusD_RagB"/>
    <property type="match status" value="1"/>
</dbReference>
<keyword evidence="4" id="KW-0472">Membrane</keyword>
<evidence type="ECO:0000256" key="1">
    <source>
        <dbReference type="ARBA" id="ARBA00004442"/>
    </source>
</evidence>
<comment type="similarity">
    <text evidence="2">Belongs to the SusD family.</text>
</comment>
<dbReference type="PROSITE" id="PS51257">
    <property type="entry name" value="PROKAR_LIPOPROTEIN"/>
    <property type="match status" value="1"/>
</dbReference>
<organism evidence="9 10">
    <name type="scientific">Pedobacter zeae</name>
    <dbReference type="NCBI Taxonomy" id="1737356"/>
    <lineage>
        <taxon>Bacteria</taxon>
        <taxon>Pseudomonadati</taxon>
        <taxon>Bacteroidota</taxon>
        <taxon>Sphingobacteriia</taxon>
        <taxon>Sphingobacteriales</taxon>
        <taxon>Sphingobacteriaceae</taxon>
        <taxon>Pedobacter</taxon>
    </lineage>
</organism>
<proteinExistence type="inferred from homology"/>
<evidence type="ECO:0000313" key="10">
    <source>
        <dbReference type="Proteomes" id="UP000532273"/>
    </source>
</evidence>
<evidence type="ECO:0000256" key="4">
    <source>
        <dbReference type="ARBA" id="ARBA00023136"/>
    </source>
</evidence>
<accession>A0A7W6K9L9</accession>
<evidence type="ECO:0000256" key="3">
    <source>
        <dbReference type="ARBA" id="ARBA00022729"/>
    </source>
</evidence>
<evidence type="ECO:0000313" key="9">
    <source>
        <dbReference type="EMBL" id="MBB4106670.1"/>
    </source>
</evidence>
<dbReference type="EMBL" id="JACIEF010000001">
    <property type="protein sequence ID" value="MBB4106670.1"/>
    <property type="molecule type" value="Genomic_DNA"/>
</dbReference>
<keyword evidence="5" id="KW-0998">Cell outer membrane</keyword>
<comment type="caution">
    <text evidence="9">The sequence shown here is derived from an EMBL/GenBank/DDBJ whole genome shotgun (WGS) entry which is preliminary data.</text>
</comment>
<sequence length="452" mass="50092">MMIKKRKHFNYWLLLAAFAVGIAGCQQLLDEKPDQRLVVPSTLGDFQALMDNFGVLSANDLISAEISADDYYLTDADLAALPGEYERRMYSWQKDNLFEPGSNDWAYLYKAVYACNAVLEGLEASTLTRDAAFNNVKGQALVYRAKCFLQGMGLWAKAYQVSSPADLGIPLRPQADFNTPSTRATVHEGYHKVLSDLKAAVPLLPEKALSATRPSKASAYGLLARTLLYMGNYEAAESYADSCLRINAALLDYNKLNAADRYPVALFNPEVIFATFVPPATIVSSTRAKIVPGLLSGYQADDLRKPVFYLQNGGAYYFKGTYFQPALFFGLATDEMYLTLAECQVRNGKVEAGMQTLNRLLLARFKTGTFVPLAAANKATALNMVLNERRKELVMRGLRWIDVKRLNADGQGIVLTRTIAGTVYTLEPNDKRYALPLPEDIIALTGMPQNER</sequence>
<protein>
    <submittedName>
        <fullName evidence="8">Membrane protein</fullName>
    </submittedName>
    <submittedName>
        <fullName evidence="9">Tetratricopeptide (TPR) repeat protein</fullName>
    </submittedName>
</protein>
<reference evidence="9 10" key="3">
    <citation type="submission" date="2020-08" db="EMBL/GenBank/DDBJ databases">
        <title>Genomic Encyclopedia of Type Strains, Phase IV (KMG-IV): sequencing the most valuable type-strain genomes for metagenomic binning, comparative biology and taxonomic classification.</title>
        <authorList>
            <person name="Goeker M."/>
        </authorList>
    </citation>
    <scope>NUCLEOTIDE SEQUENCE [LARGE SCALE GENOMIC DNA]</scope>
    <source>
        <strain evidence="9 10">DSM 100774</strain>
    </source>
</reference>
<dbReference type="InterPro" id="IPR012944">
    <property type="entry name" value="SusD_RagB_dom"/>
</dbReference>
<dbReference type="Gene3D" id="1.25.40.390">
    <property type="match status" value="1"/>
</dbReference>
<reference evidence="11" key="2">
    <citation type="journal article" date="2019" name="Int. J. Syst. Evol. Microbiol.">
        <title>The Global Catalogue of Microorganisms (GCM) 10K type strain sequencing project: providing services to taxonomists for standard genome sequencing and annotation.</title>
        <authorList>
            <consortium name="The Broad Institute Genomics Platform"/>
            <consortium name="The Broad Institute Genome Sequencing Center for Infectious Disease"/>
            <person name="Wu L."/>
            <person name="Ma J."/>
        </authorList>
    </citation>
    <scope>NUCLEOTIDE SEQUENCE [LARGE SCALE GENOMIC DNA]</scope>
    <source>
        <strain evidence="11">CGMCC 1.15287</strain>
    </source>
</reference>
<dbReference type="SUPFAM" id="SSF48452">
    <property type="entry name" value="TPR-like"/>
    <property type="match status" value="1"/>
</dbReference>
<dbReference type="GO" id="GO:0009279">
    <property type="term" value="C:cell outer membrane"/>
    <property type="evidence" value="ECO:0007669"/>
    <property type="project" value="UniProtKB-SubCell"/>
</dbReference>
<dbReference type="RefSeq" id="WP_183759915.1">
    <property type="nucleotide sequence ID" value="NZ_BMHZ01000002.1"/>
</dbReference>